<evidence type="ECO:0000313" key="2">
    <source>
        <dbReference type="WBParaSite" id="PS1159_v2.g21093.t1"/>
    </source>
</evidence>
<name>A0AC35FUT4_9BILA</name>
<dbReference type="Proteomes" id="UP000887580">
    <property type="component" value="Unplaced"/>
</dbReference>
<proteinExistence type="predicted"/>
<reference evidence="2" key="1">
    <citation type="submission" date="2022-11" db="UniProtKB">
        <authorList>
            <consortium name="WormBaseParasite"/>
        </authorList>
    </citation>
    <scope>IDENTIFICATION</scope>
</reference>
<accession>A0AC35FUT4</accession>
<organism evidence="1 2">
    <name type="scientific">Panagrolaimus sp. PS1159</name>
    <dbReference type="NCBI Taxonomy" id="55785"/>
    <lineage>
        <taxon>Eukaryota</taxon>
        <taxon>Metazoa</taxon>
        <taxon>Ecdysozoa</taxon>
        <taxon>Nematoda</taxon>
        <taxon>Chromadorea</taxon>
        <taxon>Rhabditida</taxon>
        <taxon>Tylenchina</taxon>
        <taxon>Panagrolaimomorpha</taxon>
        <taxon>Panagrolaimoidea</taxon>
        <taxon>Panagrolaimidae</taxon>
        <taxon>Panagrolaimus</taxon>
    </lineage>
</organism>
<protein>
    <submittedName>
        <fullName evidence="2">Protein kinase domain-containing protein</fullName>
    </submittedName>
</protein>
<evidence type="ECO:0000313" key="1">
    <source>
        <dbReference type="Proteomes" id="UP000887580"/>
    </source>
</evidence>
<sequence length="413" mass="46528">MSTAVAADEGGGGGGGGGGIPQKTEKKKEKKPKPKQHDEFGPVDIPMGKLIARKWKVIDKLGEGGCGAVYLVENLKNKERAALKAESNFVAGGSVLKLEVQILKKLVGRKYAAQLITSGKKERYGYMIMTLFGPSLSRIFKYCKREFTISTQIRLGMQILYGLKQLHEIGYVHRDVKPANFAIGLSGKESRVIHLLDFGLAREFVIKNDSGKVEMRRPRENTLFRGTVKYCSANSHKRAEQGRPDDLWSMVYMLVEMRGPLPWDRCHDKQQIGKIKKECADDDLLHKCPPQMAEITSHLREIDYYTRPDYLRMYSVFEDIMNVNGIKHSDLFDWEIEKRPAGHGAQSTEKVNKTGKFRKRISKIITVSEDVSMQKTSKTSVASSAVVEGTQDEAEEKQTPFSTKEFEKNELGF</sequence>
<dbReference type="WBParaSite" id="PS1159_v2.g21093.t1">
    <property type="protein sequence ID" value="PS1159_v2.g21093.t1"/>
    <property type="gene ID" value="PS1159_v2.g21093"/>
</dbReference>